<dbReference type="InterPro" id="IPR013087">
    <property type="entry name" value="Znf_C2H2_type"/>
</dbReference>
<organism evidence="4 5">
    <name type="scientific">Phrynosoma platyrhinos</name>
    <name type="common">Desert horned lizard</name>
    <dbReference type="NCBI Taxonomy" id="52577"/>
    <lineage>
        <taxon>Eukaryota</taxon>
        <taxon>Metazoa</taxon>
        <taxon>Chordata</taxon>
        <taxon>Craniata</taxon>
        <taxon>Vertebrata</taxon>
        <taxon>Euteleostomi</taxon>
        <taxon>Lepidosauria</taxon>
        <taxon>Squamata</taxon>
        <taxon>Bifurcata</taxon>
        <taxon>Unidentata</taxon>
        <taxon>Episquamata</taxon>
        <taxon>Toxicofera</taxon>
        <taxon>Iguania</taxon>
        <taxon>Phrynosomatidae</taxon>
        <taxon>Phrynosomatinae</taxon>
        <taxon>Phrynosoma</taxon>
    </lineage>
</organism>
<dbReference type="InterPro" id="IPR036236">
    <property type="entry name" value="Znf_C2H2_sf"/>
</dbReference>
<evidence type="ECO:0000313" key="5">
    <source>
        <dbReference type="Proteomes" id="UP000826234"/>
    </source>
</evidence>
<feature type="domain" description="C2H2-type" evidence="3">
    <location>
        <begin position="162"/>
        <end position="189"/>
    </location>
</feature>
<feature type="region of interest" description="Disordered" evidence="2">
    <location>
        <begin position="217"/>
        <end position="254"/>
    </location>
</feature>
<dbReference type="SUPFAM" id="SSF57667">
    <property type="entry name" value="beta-beta-alpha zinc fingers"/>
    <property type="match status" value="1"/>
</dbReference>
<keyword evidence="5" id="KW-1185">Reference proteome</keyword>
<reference evidence="4 5" key="1">
    <citation type="journal article" date="2022" name="Gigascience">
        <title>A chromosome-level genome assembly and annotation of the desert horned lizard, Phrynosoma platyrhinos, provides insight into chromosomal rearrangements among reptiles.</title>
        <authorList>
            <person name="Koochekian N."/>
            <person name="Ascanio A."/>
            <person name="Farleigh K."/>
            <person name="Card D.C."/>
            <person name="Schield D.R."/>
            <person name="Castoe T.A."/>
            <person name="Jezkova T."/>
        </authorList>
    </citation>
    <scope>NUCLEOTIDE SEQUENCE [LARGE SCALE GENOMIC DNA]</scope>
    <source>
        <strain evidence="4">NK-2021</strain>
    </source>
</reference>
<accession>A0ABQ7SPK0</accession>
<comment type="caution">
    <text evidence="4">The sequence shown here is derived from an EMBL/GenBank/DDBJ whole genome shotgun (WGS) entry which is preliminary data.</text>
</comment>
<evidence type="ECO:0000259" key="3">
    <source>
        <dbReference type="PROSITE" id="PS50157"/>
    </source>
</evidence>
<keyword evidence="1" id="KW-0862">Zinc</keyword>
<dbReference type="PANTHER" id="PTHR47166">
    <property type="entry name" value="ZINC FINGER PROTEIN 831"/>
    <property type="match status" value="1"/>
</dbReference>
<gene>
    <name evidence="4" type="ORF">JD844_019005</name>
</gene>
<dbReference type="PANTHER" id="PTHR47166:SF1">
    <property type="entry name" value="ZINC FINGER PROTEIN 831"/>
    <property type="match status" value="1"/>
</dbReference>
<feature type="compositionally biased region" description="Polar residues" evidence="2">
    <location>
        <begin position="1689"/>
        <end position="1707"/>
    </location>
</feature>
<name>A0ABQ7SPK0_PHRPL</name>
<keyword evidence="1" id="KW-0863">Zinc-finger</keyword>
<dbReference type="Pfam" id="PF00096">
    <property type="entry name" value="zf-C2H2"/>
    <property type="match status" value="1"/>
</dbReference>
<protein>
    <recommendedName>
        <fullName evidence="3">C2H2-type domain-containing protein</fullName>
    </recommendedName>
</protein>
<feature type="compositionally biased region" description="Polar residues" evidence="2">
    <location>
        <begin position="1550"/>
        <end position="1562"/>
    </location>
</feature>
<feature type="region of interest" description="Disordered" evidence="2">
    <location>
        <begin position="1543"/>
        <end position="1562"/>
    </location>
</feature>
<keyword evidence="1" id="KW-0479">Metal-binding</keyword>
<evidence type="ECO:0000313" key="4">
    <source>
        <dbReference type="EMBL" id="KAH0619205.1"/>
    </source>
</evidence>
<dbReference type="Gene3D" id="3.30.160.60">
    <property type="entry name" value="Classic Zinc Finger"/>
    <property type="match status" value="2"/>
</dbReference>
<proteinExistence type="predicted"/>
<feature type="domain" description="C2H2-type" evidence="3">
    <location>
        <begin position="190"/>
        <end position="219"/>
    </location>
</feature>
<dbReference type="PROSITE" id="PS50157">
    <property type="entry name" value="ZINC_FINGER_C2H2_2"/>
    <property type="match status" value="2"/>
</dbReference>
<feature type="region of interest" description="Disordered" evidence="2">
    <location>
        <begin position="1689"/>
        <end position="1709"/>
    </location>
</feature>
<evidence type="ECO:0000256" key="2">
    <source>
        <dbReference type="SAM" id="MobiDB-lite"/>
    </source>
</evidence>
<dbReference type="Proteomes" id="UP000826234">
    <property type="component" value="Unassembled WGS sequence"/>
</dbReference>
<dbReference type="EMBL" id="JAIPUX010005289">
    <property type="protein sequence ID" value="KAH0619205.1"/>
    <property type="molecule type" value="Genomic_DNA"/>
</dbReference>
<feature type="non-terminal residue" evidence="4">
    <location>
        <position position="1"/>
    </location>
</feature>
<evidence type="ECO:0000256" key="1">
    <source>
        <dbReference type="PROSITE-ProRule" id="PRU00042"/>
    </source>
</evidence>
<sequence length="1762" mass="195352">IFSQQIITYNVLENIKGMEAQRLSCPSTSVNEQSVQSASCFQAIPAASNLISPVIFQPEQALSQTIYLKAVTVPLYQPIQSEFFHPSHELLTSQTSLTLDNSNIPLILNPLLYSRGTDHRQTGVQEQPGTIKVVSGLSVLPQNYSPCPPLGSPGKCKNAGKYLCKHCGRDCLKPSVLEKHVRSHTGERPFPCTTCGIAFKTQSNLYKHRRTQTHVNNARLPSELDSSSSLGENEKVTESIGSPQKIKGTDRNCDNPGTMIIHAASDSTSAVTNEKDPLDTASQAINGLFFVSESQWMTVNNSCHGRVYQSVLEKETMKDEATPLQKRRIQEQRYQAVSKHSQLQRQQATYSEKLWDSRSPDYKLKKCESTDSGYLSRSDSVEQQILSPSPLHSLCECSTESESDAGITSLRCTAGNMSKVDSAEKATGGLILEKKKLEEHISKLISHNKTVVDDTQLDNVRPRKTVLSKQGSIDLPMPYTYKNSFHFDIRPLDLNRKKTLSQCTAKSIFTAVEKSKPLFFHSVPTQFSTTIDCVPVTRSNSLPFIESTRRIQDQVDSSKAPSFARMPPDTSSAMLPSKKFSASMADFANSHPRALVRQAAVDDLPLSNISESSPSLKEMKGTKKSGLGVEGTNTKYKKLNQRKLKMFTQEKWQVYGNETFKKIYQKMKSNQATKKPNENKITDSSSFQFGTKDIASHDRIQRDGRRFRTGNLVSSPVTISVKLNTEELESSPGTISAKINTEELEGCSITSSTSHTCASSQESLGSFAECMATSYLVSDCEQSELPKTFIENRCKELCVSKQDPVSNNKVLPLSTGCELSFQLQQTTGQENSSPLNIGSLQDSGLEDTCAQGEFVRCMLGLEDSSVAKEDTSGKESFQLAQGALLPKQCNNSEAVQEPPKLLSKRKKLKFDQLKRKENMLKSNYGPSSSLERIVQLLDHYKPIDAVTSESMKHSVKEEKQAVMVGFNTSGCSNMECEESIQCPIMISNNQDYVSNLTVLQHFGTEGKKGHTYDLYDSQKPKNQPYPVITGTETSSENGDMARALTPTQHLIFDQVNPHLKKNDFLPKYILNYAQGKTTRLPLILAGEPENMTKSLVPASSCKSLCSSSTDVFLCPPAILETTSITTMVNRKCSLQRFRQKEKMKDVWKETSNRDNLGAQKLAQENNVQTIVCTSHTPGKKLCFTTMYTGGFFISSGITGQSSALQFIHSGNSSVISVSSLVESTLFCGNNDQKIKEWQSDTNSFPGFQGLPTCSMDKPGCLCHSSTFYCHVFCSQHKEVHTLPQLSSHAGNSKVPSMDVSFPTLNAEPQLTWCCLSKNLPLPVEQKEKRDSAYSSLHTCMNENLISKCNYYFYKIKNTRKAAHASLITGMPQMAISSVSPRQQIEKEYFSTAGVDGLFKNILEQEKAKDKLHKMKELTVPKAKKNHKRKKVKISQKRYKGTYRHRQILQKANRPLKQQWPTTRVLESPKKHIHPDIPNGPQHCRKCLCVLAASQGIDHNPQQASNVITEKAGSTVEKRKMKDDIPVATGEHSSSSFCFQRIPTVPDEPTANHSSPLASNAPSQKARSQDVCCLTQSHVNSDHHGPSAGPYNFECIDTNRALLHNITGSQSTSPVLIGSKADCNNIKSQNFTQPSVHVTGRKQSMDENLYPSLKGQPIFHSPCPIQFKSRMLIEKAVSCTSLFGQRQVQEANSSSSPVRQDKNCSVNSDDNHGKLCELSDSVGTPGTLSKTYKKQSLEIVNRLTHVEDDNTSSSDEDRLVIEI</sequence>
<dbReference type="SMART" id="SM00355">
    <property type="entry name" value="ZnF_C2H2"/>
    <property type="match status" value="2"/>
</dbReference>
<dbReference type="PROSITE" id="PS00028">
    <property type="entry name" value="ZINC_FINGER_C2H2_1"/>
    <property type="match status" value="2"/>
</dbReference>